<organism evidence="10 11">
    <name type="scientific">Sporolactobacillus nakayamae</name>
    <dbReference type="NCBI Taxonomy" id="269670"/>
    <lineage>
        <taxon>Bacteria</taxon>
        <taxon>Bacillati</taxon>
        <taxon>Bacillota</taxon>
        <taxon>Bacilli</taxon>
        <taxon>Bacillales</taxon>
        <taxon>Sporolactobacillaceae</taxon>
        <taxon>Sporolactobacillus</taxon>
    </lineage>
</organism>
<evidence type="ECO:0000313" key="10">
    <source>
        <dbReference type="EMBL" id="SFG63690.1"/>
    </source>
</evidence>
<keyword evidence="7 9" id="KW-1133">Transmembrane helix</keyword>
<accession>A0A1I2TFM3</accession>
<dbReference type="InterPro" id="IPR004700">
    <property type="entry name" value="PTS_IIC_man"/>
</dbReference>
<gene>
    <name evidence="10" type="ORF">SAMN02982927_02306</name>
</gene>
<keyword evidence="8 9" id="KW-0472">Membrane</keyword>
<keyword evidence="3" id="KW-1003">Cell membrane</keyword>
<proteinExistence type="predicted"/>
<dbReference type="GO" id="GO:0005886">
    <property type="term" value="C:plasma membrane"/>
    <property type="evidence" value="ECO:0007669"/>
    <property type="project" value="UniProtKB-SubCell"/>
</dbReference>
<evidence type="ECO:0000256" key="4">
    <source>
        <dbReference type="ARBA" id="ARBA00022597"/>
    </source>
</evidence>
<dbReference type="PANTHER" id="PTHR32502">
    <property type="entry name" value="N-ACETYLGALACTOSAMINE PERMEASE II COMPONENT-RELATED"/>
    <property type="match status" value="1"/>
</dbReference>
<evidence type="ECO:0000256" key="2">
    <source>
        <dbReference type="ARBA" id="ARBA00022448"/>
    </source>
</evidence>
<feature type="transmembrane region" description="Helical" evidence="9">
    <location>
        <begin position="172"/>
        <end position="196"/>
    </location>
</feature>
<dbReference type="Proteomes" id="UP000198752">
    <property type="component" value="Unassembled WGS sequence"/>
</dbReference>
<protein>
    <submittedName>
        <fullName evidence="10">PTS system, mannose-specific IIC component</fullName>
    </submittedName>
</protein>
<dbReference type="PROSITE" id="PS51106">
    <property type="entry name" value="PTS_EIIC_TYPE_4"/>
    <property type="match status" value="1"/>
</dbReference>
<evidence type="ECO:0000313" key="11">
    <source>
        <dbReference type="Proteomes" id="UP000198752"/>
    </source>
</evidence>
<keyword evidence="6 9" id="KW-0812">Transmembrane</keyword>
<dbReference type="GO" id="GO:0009401">
    <property type="term" value="P:phosphoenolpyruvate-dependent sugar phosphotransferase system"/>
    <property type="evidence" value="ECO:0007669"/>
    <property type="project" value="UniProtKB-KW"/>
</dbReference>
<keyword evidence="11" id="KW-1185">Reference proteome</keyword>
<feature type="transmembrane region" description="Helical" evidence="9">
    <location>
        <begin position="51"/>
        <end position="69"/>
    </location>
</feature>
<dbReference type="Pfam" id="PF03609">
    <property type="entry name" value="EII-Sor"/>
    <property type="match status" value="1"/>
</dbReference>
<dbReference type="AlphaFoldDB" id="A0A1I2TFM3"/>
<evidence type="ECO:0000256" key="7">
    <source>
        <dbReference type="ARBA" id="ARBA00022989"/>
    </source>
</evidence>
<feature type="transmembrane region" description="Helical" evidence="9">
    <location>
        <begin position="25"/>
        <end position="44"/>
    </location>
</feature>
<feature type="transmembrane region" description="Helical" evidence="9">
    <location>
        <begin position="89"/>
        <end position="116"/>
    </location>
</feature>
<feature type="transmembrane region" description="Helical" evidence="9">
    <location>
        <begin position="137"/>
        <end position="160"/>
    </location>
</feature>
<evidence type="ECO:0000256" key="5">
    <source>
        <dbReference type="ARBA" id="ARBA00022683"/>
    </source>
</evidence>
<dbReference type="InterPro" id="IPR050303">
    <property type="entry name" value="GatZ_KbaZ_carbometab"/>
</dbReference>
<keyword evidence="5" id="KW-0598">Phosphotransferase system</keyword>
<feature type="transmembrane region" description="Helical" evidence="9">
    <location>
        <begin position="208"/>
        <end position="237"/>
    </location>
</feature>
<comment type="subcellular location">
    <subcellularLocation>
        <location evidence="1">Cell membrane</location>
        <topology evidence="1">Multi-pass membrane protein</topology>
    </subcellularLocation>
</comment>
<evidence type="ECO:0000256" key="3">
    <source>
        <dbReference type="ARBA" id="ARBA00022475"/>
    </source>
</evidence>
<dbReference type="RefSeq" id="WP_093673097.1">
    <property type="nucleotide sequence ID" value="NZ_FOOY01000015.1"/>
</dbReference>
<name>A0A1I2TFM3_9BACL</name>
<evidence type="ECO:0000256" key="1">
    <source>
        <dbReference type="ARBA" id="ARBA00004651"/>
    </source>
</evidence>
<dbReference type="OrthoDB" id="7058816at2"/>
<evidence type="ECO:0000256" key="9">
    <source>
        <dbReference type="SAM" id="Phobius"/>
    </source>
</evidence>
<reference evidence="11" key="1">
    <citation type="submission" date="2016-10" db="EMBL/GenBank/DDBJ databases">
        <authorList>
            <person name="Varghese N."/>
            <person name="Submissions S."/>
        </authorList>
    </citation>
    <scope>NUCLEOTIDE SEQUENCE [LARGE SCALE GENOMIC DNA]</scope>
    <source>
        <strain evidence="11">ATCC 700379</strain>
    </source>
</reference>
<sequence length="262" mass="27930">MHLTIIEIVLLTTLAFIKHVDYYGIPMIFVNYPVFWGFFTGLLMGDVKTGLIVGGTVQLMSLGVAGFGGSSVPDYGTTAIIATAFGTSLGVSAGLAVGLPVGMLGVQLDVIVKILNGFVVRKSQQYANQHKFKKMNAILWLGPVFFGLSAAIPVFVSVTLGQSAVNFLLESMPAWFMSGLTLAGKMLPAVGIAMLLNYMPTKKLTNYLLIGFFIAAFLKVPIIGAAIVGFALAFSFYKRAEKDNQLKTAVAANNGSQIGEDE</sequence>
<evidence type="ECO:0000256" key="6">
    <source>
        <dbReference type="ARBA" id="ARBA00022692"/>
    </source>
</evidence>
<dbReference type="STRING" id="269670.SAMN02982927_02306"/>
<evidence type="ECO:0000256" key="8">
    <source>
        <dbReference type="ARBA" id="ARBA00023136"/>
    </source>
</evidence>
<keyword evidence="2" id="KW-0813">Transport</keyword>
<dbReference type="PANTHER" id="PTHR32502:SF28">
    <property type="entry name" value="PHOSPHOTRANSFERASE SYSTEM SUGAR-SPECIFIC EIIC COMPONENT"/>
    <property type="match status" value="1"/>
</dbReference>
<keyword evidence="4" id="KW-0762">Sugar transport</keyword>
<dbReference type="EMBL" id="FOOY01000015">
    <property type="protein sequence ID" value="SFG63690.1"/>
    <property type="molecule type" value="Genomic_DNA"/>
</dbReference>